<sequence>MSVQIWTYVLVAVSFAIYIGIAIWSRAGSTKEFYVAGGGVSPLANGMATAADWMSAASFISMAGIISFMGYDGAVYLMGWTGGYVLLALLLAPYLRKFGKFTVPDFIGDRYYSATARTVAVLCALLVSFTYVAGQMRGVGVVFSRFLEVDINTGVVIGMVIVLFYAVLGGMKGITYTQVAQYCVLIFAFMVPAIFISIQMTGNPVPQLGMGDTLADGSGTYLLDKLNGLSEELGFAKYTDGTKSMIDVFAITLALMVGTAGLPHVIVRFFTVPKVKDARKSAGLALLFIAILYTTAPAVSAFARTNLIETVSDREYTEMPEWFTNWEATGLLTFTDKNADGRIQYLADEQANELQIDNDIMVLANPEIARLPNWVVALVAAGGLAAALSTAAGLLLVISTSVAHDLIKKQIKPDMSDKTELWIARGSAALAVIVAGYFGINPPGFVAAVVALAFGLAAASFFPAIILGIFYKRMNKEGAVSGMIVGILFMLFYMMKFKFAMFGGGGEEDWWFGISPEGFGMVAMIVNFIVALVVNSFTPEPPAEVQEIVENIRIPGGAGDAVSH</sequence>
<dbReference type="PANTHER" id="PTHR48086:SF5">
    <property type="entry name" value="NA(+):SOLUTE SYMPORTER (SSF FAMILY)"/>
    <property type="match status" value="1"/>
</dbReference>
<dbReference type="InterPro" id="IPR050277">
    <property type="entry name" value="Sodium:Solute_Symporter"/>
</dbReference>
<feature type="transmembrane region" description="Helical" evidence="9">
    <location>
        <begin position="282"/>
        <end position="303"/>
    </location>
</feature>
<dbReference type="PROSITE" id="PS00457">
    <property type="entry name" value="NA_SOLUT_SYMP_2"/>
    <property type="match status" value="1"/>
</dbReference>
<organism evidence="10 11">
    <name type="scientific">Sinomicrobium pectinilyticum</name>
    <dbReference type="NCBI Taxonomy" id="1084421"/>
    <lineage>
        <taxon>Bacteria</taxon>
        <taxon>Pseudomonadati</taxon>
        <taxon>Bacteroidota</taxon>
        <taxon>Flavobacteriia</taxon>
        <taxon>Flavobacteriales</taxon>
        <taxon>Flavobacteriaceae</taxon>
        <taxon>Sinomicrobium</taxon>
    </lineage>
</organism>
<gene>
    <name evidence="10" type="ORF">ED312_06215</name>
</gene>
<evidence type="ECO:0000313" key="11">
    <source>
        <dbReference type="Proteomes" id="UP000267469"/>
    </source>
</evidence>
<feature type="transmembrane region" description="Helical" evidence="9">
    <location>
        <begin position="116"/>
        <end position="134"/>
    </location>
</feature>
<evidence type="ECO:0000256" key="6">
    <source>
        <dbReference type="ARBA" id="ARBA00022989"/>
    </source>
</evidence>
<feature type="transmembrane region" description="Helical" evidence="9">
    <location>
        <begin position="77"/>
        <end position="95"/>
    </location>
</feature>
<dbReference type="Gene3D" id="1.20.1730.10">
    <property type="entry name" value="Sodium/glucose cotransporter"/>
    <property type="match status" value="1"/>
</dbReference>
<keyword evidence="7 9" id="KW-0472">Membrane</keyword>
<keyword evidence="3" id="KW-0813">Transport</keyword>
<feature type="transmembrane region" description="Helical" evidence="9">
    <location>
        <begin position="6"/>
        <end position="24"/>
    </location>
</feature>
<evidence type="ECO:0000256" key="9">
    <source>
        <dbReference type="SAM" id="Phobius"/>
    </source>
</evidence>
<feature type="transmembrane region" description="Helical" evidence="9">
    <location>
        <begin position="510"/>
        <end position="534"/>
    </location>
</feature>
<dbReference type="CDD" id="cd11480">
    <property type="entry name" value="SLC5sbd_u4"/>
    <property type="match status" value="1"/>
</dbReference>
<feature type="transmembrane region" description="Helical" evidence="9">
    <location>
        <begin position="419"/>
        <end position="440"/>
    </location>
</feature>
<evidence type="ECO:0000256" key="5">
    <source>
        <dbReference type="ARBA" id="ARBA00022692"/>
    </source>
</evidence>
<dbReference type="InterPro" id="IPR038377">
    <property type="entry name" value="Na/Glc_symporter_sf"/>
</dbReference>
<name>A0A3N0ESC4_SINP1</name>
<feature type="transmembrane region" description="Helical" evidence="9">
    <location>
        <begin position="179"/>
        <end position="200"/>
    </location>
</feature>
<feature type="transmembrane region" description="Helical" evidence="9">
    <location>
        <begin position="446"/>
        <end position="471"/>
    </location>
</feature>
<evidence type="ECO:0000256" key="2">
    <source>
        <dbReference type="ARBA" id="ARBA00006434"/>
    </source>
</evidence>
<evidence type="ECO:0000256" key="4">
    <source>
        <dbReference type="ARBA" id="ARBA00022475"/>
    </source>
</evidence>
<dbReference type="PROSITE" id="PS50283">
    <property type="entry name" value="NA_SOLUT_SYMP_3"/>
    <property type="match status" value="1"/>
</dbReference>
<evidence type="ECO:0000313" key="10">
    <source>
        <dbReference type="EMBL" id="RNL90763.1"/>
    </source>
</evidence>
<dbReference type="RefSeq" id="WP_123215139.1">
    <property type="nucleotide sequence ID" value="NZ_RJTM01000029.1"/>
</dbReference>
<keyword evidence="5 9" id="KW-0812">Transmembrane</keyword>
<keyword evidence="11" id="KW-1185">Reference proteome</keyword>
<keyword evidence="4" id="KW-1003">Cell membrane</keyword>
<comment type="subcellular location">
    <subcellularLocation>
        <location evidence="1">Membrane</location>
        <topology evidence="1">Multi-pass membrane protein</topology>
    </subcellularLocation>
</comment>
<dbReference type="Proteomes" id="UP000267469">
    <property type="component" value="Unassembled WGS sequence"/>
</dbReference>
<feature type="transmembrane region" description="Helical" evidence="9">
    <location>
        <begin position="374"/>
        <end position="398"/>
    </location>
</feature>
<dbReference type="GO" id="GO:0046942">
    <property type="term" value="P:carboxylic acid transport"/>
    <property type="evidence" value="ECO:0007669"/>
    <property type="project" value="UniProtKB-ARBA"/>
</dbReference>
<dbReference type="NCBIfam" id="TIGR03648">
    <property type="entry name" value="Na_symport_lg"/>
    <property type="match status" value="1"/>
</dbReference>
<dbReference type="AlphaFoldDB" id="A0A3N0ESC4"/>
<protein>
    <submittedName>
        <fullName evidence="10">Cation acetate symporter</fullName>
    </submittedName>
</protein>
<feature type="transmembrane region" description="Helical" evidence="9">
    <location>
        <begin position="146"/>
        <end position="167"/>
    </location>
</feature>
<feature type="transmembrane region" description="Helical" evidence="9">
    <location>
        <begin position="248"/>
        <end position="270"/>
    </location>
</feature>
<comment type="caution">
    <text evidence="10">The sequence shown here is derived from an EMBL/GenBank/DDBJ whole genome shotgun (WGS) entry which is preliminary data.</text>
</comment>
<accession>A0A3N0ESC4</accession>
<dbReference type="InterPro" id="IPR018212">
    <property type="entry name" value="Na/solute_symporter_CS"/>
</dbReference>
<dbReference type="InterPro" id="IPR019899">
    <property type="entry name" value="Na/solute_symporter_VC_2705"/>
</dbReference>
<evidence type="ECO:0000256" key="1">
    <source>
        <dbReference type="ARBA" id="ARBA00004141"/>
    </source>
</evidence>
<dbReference type="PANTHER" id="PTHR48086">
    <property type="entry name" value="SODIUM/PROLINE SYMPORTER-RELATED"/>
    <property type="match status" value="1"/>
</dbReference>
<keyword evidence="6 9" id="KW-1133">Transmembrane helix</keyword>
<dbReference type="OrthoDB" id="9814523at2"/>
<dbReference type="Pfam" id="PF00474">
    <property type="entry name" value="SSF"/>
    <property type="match status" value="2"/>
</dbReference>
<evidence type="ECO:0000256" key="3">
    <source>
        <dbReference type="ARBA" id="ARBA00022448"/>
    </source>
</evidence>
<proteinExistence type="inferred from homology"/>
<dbReference type="GO" id="GO:0022857">
    <property type="term" value="F:transmembrane transporter activity"/>
    <property type="evidence" value="ECO:0007669"/>
    <property type="project" value="InterPro"/>
</dbReference>
<dbReference type="GO" id="GO:0005886">
    <property type="term" value="C:plasma membrane"/>
    <property type="evidence" value="ECO:0007669"/>
    <property type="project" value="TreeGrafter"/>
</dbReference>
<feature type="transmembrane region" description="Helical" evidence="9">
    <location>
        <begin position="478"/>
        <end position="495"/>
    </location>
</feature>
<dbReference type="EMBL" id="RJTM01000029">
    <property type="protein sequence ID" value="RNL90763.1"/>
    <property type="molecule type" value="Genomic_DNA"/>
</dbReference>
<comment type="similarity">
    <text evidence="2 8">Belongs to the sodium:solute symporter (SSF) (TC 2.A.21) family.</text>
</comment>
<dbReference type="InterPro" id="IPR001734">
    <property type="entry name" value="Na/solute_symporter"/>
</dbReference>
<evidence type="ECO:0000256" key="8">
    <source>
        <dbReference type="RuleBase" id="RU362091"/>
    </source>
</evidence>
<reference evidence="10 11" key="1">
    <citation type="submission" date="2018-10" db="EMBL/GenBank/DDBJ databases">
        <title>Sinomicrobium pectinilyticum sp. nov., a pectinase-producing bacterium isolated from alkaline and saline soil, and emended description of the genus Sinomicrobium.</title>
        <authorList>
            <person name="Cheng B."/>
            <person name="Li C."/>
            <person name="Lai Q."/>
            <person name="Du M."/>
            <person name="Shao Z."/>
            <person name="Xu P."/>
            <person name="Yang C."/>
        </authorList>
    </citation>
    <scope>NUCLEOTIDE SEQUENCE [LARGE SCALE GENOMIC DNA]</scope>
    <source>
        <strain evidence="10 11">5DNS001</strain>
    </source>
</reference>
<evidence type="ECO:0000256" key="7">
    <source>
        <dbReference type="ARBA" id="ARBA00023136"/>
    </source>
</evidence>